<evidence type="ECO:0000313" key="1">
    <source>
        <dbReference type="EMBL" id="CAB4289766.1"/>
    </source>
</evidence>
<dbReference type="Proteomes" id="UP000507222">
    <property type="component" value="Unassembled WGS sequence"/>
</dbReference>
<name>A0A6J5VL96_PRUAR</name>
<evidence type="ECO:0000313" key="2">
    <source>
        <dbReference type="Proteomes" id="UP000507222"/>
    </source>
</evidence>
<organism evidence="1 2">
    <name type="scientific">Prunus armeniaca</name>
    <name type="common">Apricot</name>
    <name type="synonym">Armeniaca vulgaris</name>
    <dbReference type="NCBI Taxonomy" id="36596"/>
    <lineage>
        <taxon>Eukaryota</taxon>
        <taxon>Viridiplantae</taxon>
        <taxon>Streptophyta</taxon>
        <taxon>Embryophyta</taxon>
        <taxon>Tracheophyta</taxon>
        <taxon>Spermatophyta</taxon>
        <taxon>Magnoliopsida</taxon>
        <taxon>eudicotyledons</taxon>
        <taxon>Gunneridae</taxon>
        <taxon>Pentapetalae</taxon>
        <taxon>rosids</taxon>
        <taxon>fabids</taxon>
        <taxon>Rosales</taxon>
        <taxon>Rosaceae</taxon>
        <taxon>Amygdaloideae</taxon>
        <taxon>Amygdaleae</taxon>
        <taxon>Prunus</taxon>
    </lineage>
</organism>
<proteinExistence type="predicted"/>
<protein>
    <submittedName>
        <fullName evidence="1">Uncharacterized protein</fullName>
    </submittedName>
</protein>
<accession>A0A6J5VL96</accession>
<sequence length="86" mass="9511">MREKSMGHCTCVDIGQLGRRCYANDLDHHIENFHKRSRDTHRDDHHESYHAEKKGLAESWCGLAGEMSGCVVSGDEGDGVACRGPG</sequence>
<dbReference type="AlphaFoldDB" id="A0A6J5VL96"/>
<reference evidence="1 2" key="1">
    <citation type="submission" date="2020-05" db="EMBL/GenBank/DDBJ databases">
        <authorList>
            <person name="Campoy J."/>
            <person name="Schneeberger K."/>
            <person name="Spophaly S."/>
        </authorList>
    </citation>
    <scope>NUCLEOTIDE SEQUENCE [LARGE SCALE GENOMIC DNA]</scope>
    <source>
        <strain evidence="1">PruArmRojPasFocal</strain>
    </source>
</reference>
<gene>
    <name evidence="1" type="ORF">CURHAP_LOCUS49311</name>
</gene>
<dbReference type="EMBL" id="CAEKDK010000008">
    <property type="protein sequence ID" value="CAB4289766.1"/>
    <property type="molecule type" value="Genomic_DNA"/>
</dbReference>